<feature type="transmembrane region" description="Helical" evidence="5">
    <location>
        <begin position="57"/>
        <end position="75"/>
    </location>
</feature>
<feature type="transmembrane region" description="Helical" evidence="5">
    <location>
        <begin position="173"/>
        <end position="195"/>
    </location>
</feature>
<keyword evidence="3 5" id="KW-1133">Transmembrane helix</keyword>
<dbReference type="Pfam" id="PF07690">
    <property type="entry name" value="MFS_1"/>
    <property type="match status" value="1"/>
</dbReference>
<sequence length="421" mass="43652">MMSAPHSSSRPPASAAYPWLLIGLLWVASFLNAADRSILVATMPDIRAEFGLDAGHLALINSVFFWVYAVAAFFSGQLGDRTRRSRVIVYGLMFWSVATGMVSLTTGFGMLLATRVLVAVGESAYYPSATALIGDWHGKATRSRALSLHQTGLFAGAGLGALSAGLLADRFGWRAPFALFAAAGLVYAFVLLWALRDKTVEAPVASVQKTSQGSLRAVLSNPAALGLCLVFFLANGASTGLMVWAPTFAHDALGLNLTGSALIGSATINLAGFLSVPLGGVLGDALGRRTGFGRFYVLALGLGLAGLFLLPLPLATTATTVGLVLLASSLGKGIFDGCIYAAMHDIAEPRVRATAVGTMTMVGFIGAGLTPLMVAALSDRFGMAVGLSALAGLYGLAVILLLLLRRPALTAIEKSAAWDVA</sequence>
<dbReference type="InterPro" id="IPR020846">
    <property type="entry name" value="MFS_dom"/>
</dbReference>
<dbReference type="Gene3D" id="1.20.1250.20">
    <property type="entry name" value="MFS general substrate transporter like domains"/>
    <property type="match status" value="1"/>
</dbReference>
<evidence type="ECO:0000256" key="5">
    <source>
        <dbReference type="SAM" id="Phobius"/>
    </source>
</evidence>
<evidence type="ECO:0000256" key="1">
    <source>
        <dbReference type="ARBA" id="ARBA00004141"/>
    </source>
</evidence>
<protein>
    <submittedName>
        <fullName evidence="7">MFS transporter</fullName>
    </submittedName>
</protein>
<dbReference type="SUPFAM" id="SSF103473">
    <property type="entry name" value="MFS general substrate transporter"/>
    <property type="match status" value="1"/>
</dbReference>
<evidence type="ECO:0000256" key="3">
    <source>
        <dbReference type="ARBA" id="ARBA00022989"/>
    </source>
</evidence>
<feature type="transmembrane region" description="Helical" evidence="5">
    <location>
        <begin position="321"/>
        <end position="343"/>
    </location>
</feature>
<dbReference type="InterPro" id="IPR050382">
    <property type="entry name" value="MFS_Na/Anion_cotransporter"/>
</dbReference>
<dbReference type="PROSITE" id="PS50850">
    <property type="entry name" value="MFS"/>
    <property type="match status" value="1"/>
</dbReference>
<feature type="transmembrane region" description="Helical" evidence="5">
    <location>
        <begin position="215"/>
        <end position="237"/>
    </location>
</feature>
<feature type="domain" description="Major facilitator superfamily (MFS) profile" evidence="6">
    <location>
        <begin position="21"/>
        <end position="409"/>
    </location>
</feature>
<comment type="subcellular location">
    <subcellularLocation>
        <location evidence="1">Membrane</location>
        <topology evidence="1">Multi-pass membrane protein</topology>
    </subcellularLocation>
</comment>
<name>A0ABX7LPL1_9CAUL</name>
<dbReference type="PANTHER" id="PTHR11662:SF399">
    <property type="entry name" value="FI19708P1-RELATED"/>
    <property type="match status" value="1"/>
</dbReference>
<dbReference type="PANTHER" id="PTHR11662">
    <property type="entry name" value="SOLUTE CARRIER FAMILY 17"/>
    <property type="match status" value="1"/>
</dbReference>
<feature type="transmembrane region" description="Helical" evidence="5">
    <location>
        <begin position="295"/>
        <end position="315"/>
    </location>
</feature>
<keyword evidence="4 5" id="KW-0472">Membrane</keyword>
<evidence type="ECO:0000256" key="4">
    <source>
        <dbReference type="ARBA" id="ARBA00023136"/>
    </source>
</evidence>
<evidence type="ECO:0000259" key="6">
    <source>
        <dbReference type="PROSITE" id="PS50850"/>
    </source>
</evidence>
<feature type="transmembrane region" description="Helical" evidence="5">
    <location>
        <begin position="257"/>
        <end position="283"/>
    </location>
</feature>
<evidence type="ECO:0000313" key="8">
    <source>
        <dbReference type="Proteomes" id="UP000662957"/>
    </source>
</evidence>
<feature type="transmembrane region" description="Helical" evidence="5">
    <location>
        <begin position="383"/>
        <end position="404"/>
    </location>
</feature>
<organism evidence="7 8">
    <name type="scientific">Brevundimonas fontaquae</name>
    <dbReference type="NCBI Taxonomy" id="2813778"/>
    <lineage>
        <taxon>Bacteria</taxon>
        <taxon>Pseudomonadati</taxon>
        <taxon>Pseudomonadota</taxon>
        <taxon>Alphaproteobacteria</taxon>
        <taxon>Caulobacterales</taxon>
        <taxon>Caulobacteraceae</taxon>
        <taxon>Brevundimonas</taxon>
    </lineage>
</organism>
<evidence type="ECO:0000256" key="2">
    <source>
        <dbReference type="ARBA" id="ARBA00022692"/>
    </source>
</evidence>
<gene>
    <name evidence="7" type="ORF">JX001_02835</name>
</gene>
<dbReference type="InterPro" id="IPR011701">
    <property type="entry name" value="MFS"/>
</dbReference>
<dbReference type="RefSeq" id="WP_205682207.1">
    <property type="nucleotide sequence ID" value="NZ_CP070968.1"/>
</dbReference>
<keyword evidence="2 5" id="KW-0812">Transmembrane</keyword>
<proteinExistence type="predicted"/>
<accession>A0ABX7LPL1</accession>
<feature type="transmembrane region" description="Helical" evidence="5">
    <location>
        <begin position="355"/>
        <end position="377"/>
    </location>
</feature>
<dbReference type="Proteomes" id="UP000662957">
    <property type="component" value="Chromosome"/>
</dbReference>
<keyword evidence="8" id="KW-1185">Reference proteome</keyword>
<feature type="transmembrane region" description="Helical" evidence="5">
    <location>
        <begin position="146"/>
        <end position="167"/>
    </location>
</feature>
<reference evidence="7 8" key="1">
    <citation type="submission" date="2021-02" db="EMBL/GenBank/DDBJ databases">
        <title>Brevundimonas sp. CS1 genome sequence.</title>
        <authorList>
            <person name="Lee K."/>
            <person name="Choi Y.-J."/>
            <person name="Son H.-R."/>
        </authorList>
    </citation>
    <scope>NUCLEOTIDE SEQUENCE [LARGE SCALE GENOMIC DNA]</scope>
    <source>
        <strain evidence="7 8">CS1</strain>
    </source>
</reference>
<dbReference type="InterPro" id="IPR036259">
    <property type="entry name" value="MFS_trans_sf"/>
</dbReference>
<dbReference type="EMBL" id="CP070968">
    <property type="protein sequence ID" value="QSF54773.1"/>
    <property type="molecule type" value="Genomic_DNA"/>
</dbReference>
<evidence type="ECO:0000313" key="7">
    <source>
        <dbReference type="EMBL" id="QSF54773.1"/>
    </source>
</evidence>
<feature type="transmembrane region" description="Helical" evidence="5">
    <location>
        <begin position="87"/>
        <end position="110"/>
    </location>
</feature>